<dbReference type="Pfam" id="PF02878">
    <property type="entry name" value="PGM_PMM_I"/>
    <property type="match status" value="1"/>
</dbReference>
<dbReference type="InterPro" id="IPR005841">
    <property type="entry name" value="Alpha-D-phosphohexomutase_SF"/>
</dbReference>
<dbReference type="PANTHER" id="PTHR42946:SF1">
    <property type="entry name" value="PHOSPHOGLUCOMUTASE (ALPHA-D-GLUCOSE-1,6-BISPHOSPHATE-DEPENDENT)"/>
    <property type="match status" value="1"/>
</dbReference>
<dbReference type="GO" id="GO:0006006">
    <property type="term" value="P:glucose metabolic process"/>
    <property type="evidence" value="ECO:0007669"/>
    <property type="project" value="UniProtKB-KW"/>
</dbReference>
<dbReference type="GO" id="GO:0004614">
    <property type="term" value="F:phosphoglucomutase activity"/>
    <property type="evidence" value="ECO:0007669"/>
    <property type="project" value="UniProtKB-EC"/>
</dbReference>
<dbReference type="InterPro" id="IPR005846">
    <property type="entry name" value="A-D-PHexomutase_a/b/a-III"/>
</dbReference>
<evidence type="ECO:0000259" key="11">
    <source>
        <dbReference type="Pfam" id="PF02880"/>
    </source>
</evidence>
<accession>A0A061R0N2</accession>
<dbReference type="GO" id="GO:0004615">
    <property type="term" value="F:phosphomannomutase activity"/>
    <property type="evidence" value="ECO:0007669"/>
    <property type="project" value="TreeGrafter"/>
</dbReference>
<evidence type="ECO:0000256" key="2">
    <source>
        <dbReference type="ARBA" id="ARBA00001946"/>
    </source>
</evidence>
<dbReference type="Pfam" id="PF02879">
    <property type="entry name" value="PGM_PMM_II"/>
    <property type="match status" value="1"/>
</dbReference>
<reference evidence="12" key="1">
    <citation type="submission" date="2014-05" db="EMBL/GenBank/DDBJ databases">
        <title>The transcriptome of the halophilic microalga Tetraselmis sp. GSL018 isolated from the Great Salt Lake, Utah.</title>
        <authorList>
            <person name="Jinkerson R.E."/>
            <person name="D'Adamo S."/>
            <person name="Posewitz M.C."/>
        </authorList>
    </citation>
    <scope>NUCLEOTIDE SEQUENCE</scope>
    <source>
        <strain evidence="12">GSL018</strain>
    </source>
</reference>
<organism evidence="12">
    <name type="scientific">Tetraselmis sp. GSL018</name>
    <dbReference type="NCBI Taxonomy" id="582737"/>
    <lineage>
        <taxon>Eukaryota</taxon>
        <taxon>Viridiplantae</taxon>
        <taxon>Chlorophyta</taxon>
        <taxon>core chlorophytes</taxon>
        <taxon>Chlorodendrophyceae</taxon>
        <taxon>Chlorodendrales</taxon>
        <taxon>Chlorodendraceae</taxon>
        <taxon>Tetraselmis</taxon>
    </lineage>
</organism>
<evidence type="ECO:0000256" key="7">
    <source>
        <dbReference type="ARBA" id="ARBA00049318"/>
    </source>
</evidence>
<comment type="similarity">
    <text evidence="3">Belongs to the phosphohexose mutase family.</text>
</comment>
<dbReference type="Gene3D" id="3.40.120.10">
    <property type="entry name" value="Alpha-D-Glucose-1,6-Bisphosphate, subunit A, domain 3"/>
    <property type="match status" value="3"/>
</dbReference>
<comment type="catalytic activity">
    <reaction evidence="1">
        <text>alpha-D-glucose 1-phosphate = alpha-D-glucose 6-phosphate</text>
        <dbReference type="Rhea" id="RHEA:23536"/>
        <dbReference type="ChEBI" id="CHEBI:58225"/>
        <dbReference type="ChEBI" id="CHEBI:58601"/>
        <dbReference type="EC" id="5.4.2.2"/>
    </reaction>
</comment>
<protein>
    <recommendedName>
        <fullName evidence="4">phosphoglucomutase (alpha-D-glucose-1,6-bisphosphate-dependent)</fullName>
        <ecNumber evidence="4">5.4.2.2</ecNumber>
    </recommendedName>
</protein>
<gene>
    <name evidence="12" type="ORF">TSPGSL018_15817</name>
</gene>
<feature type="domain" description="Alpha-D-phosphohexomutase alpha/beta/alpha" evidence="11">
    <location>
        <begin position="381"/>
        <end position="497"/>
    </location>
</feature>
<dbReference type="AlphaFoldDB" id="A0A061R0N2"/>
<dbReference type="InterPro" id="IPR005845">
    <property type="entry name" value="A-D-PHexomutase_a/b/a-II"/>
</dbReference>
<feature type="domain" description="Alpha-D-phosphohexomutase alpha/beta/alpha" evidence="9">
    <location>
        <begin position="87"/>
        <end position="229"/>
    </location>
</feature>
<evidence type="ECO:0000259" key="9">
    <source>
        <dbReference type="Pfam" id="PF02878"/>
    </source>
</evidence>
<dbReference type="SUPFAM" id="SSF53738">
    <property type="entry name" value="Phosphoglucomutase, first 3 domains"/>
    <property type="match status" value="3"/>
</dbReference>
<dbReference type="InterPro" id="IPR016055">
    <property type="entry name" value="A-D-PHexomutase_a/b/a-I/II/III"/>
</dbReference>
<keyword evidence="6" id="KW-0597">Phosphoprotein</keyword>
<dbReference type="Pfam" id="PF02880">
    <property type="entry name" value="PGM_PMM_III"/>
    <property type="match status" value="1"/>
</dbReference>
<evidence type="ECO:0000256" key="4">
    <source>
        <dbReference type="ARBA" id="ARBA00012728"/>
    </source>
</evidence>
<proteinExistence type="inferred from homology"/>
<evidence type="ECO:0000256" key="1">
    <source>
        <dbReference type="ARBA" id="ARBA00000443"/>
    </source>
</evidence>
<dbReference type="EMBL" id="GBEZ01021198">
    <property type="protein sequence ID" value="JAC65533.1"/>
    <property type="molecule type" value="Transcribed_RNA"/>
</dbReference>
<dbReference type="InterPro" id="IPR005844">
    <property type="entry name" value="A-D-PHexomutase_a/b/a-I"/>
</dbReference>
<evidence type="ECO:0000313" key="12">
    <source>
        <dbReference type="EMBL" id="JAC65533.1"/>
    </source>
</evidence>
<name>A0A061R0N2_9CHLO</name>
<evidence type="ECO:0000256" key="6">
    <source>
        <dbReference type="ARBA" id="ARBA00022553"/>
    </source>
</evidence>
<dbReference type="EC" id="5.4.2.2" evidence="4"/>
<feature type="domain" description="Alpha-D-phosphohexomutase alpha/beta/alpha" evidence="10">
    <location>
        <begin position="290"/>
        <end position="377"/>
    </location>
</feature>
<dbReference type="CDD" id="cd03089">
    <property type="entry name" value="PMM_PGM"/>
    <property type="match status" value="1"/>
</dbReference>
<dbReference type="PANTHER" id="PTHR42946">
    <property type="entry name" value="PHOSPHOHEXOSE MUTASE"/>
    <property type="match status" value="1"/>
</dbReference>
<keyword evidence="5" id="KW-0313">Glucose metabolism</keyword>
<evidence type="ECO:0000256" key="5">
    <source>
        <dbReference type="ARBA" id="ARBA00022526"/>
    </source>
</evidence>
<keyword evidence="5" id="KW-0119">Carbohydrate metabolism</keyword>
<evidence type="ECO:0000256" key="8">
    <source>
        <dbReference type="ARBA" id="ARBA00049409"/>
    </source>
</evidence>
<evidence type="ECO:0000259" key="10">
    <source>
        <dbReference type="Pfam" id="PF02879"/>
    </source>
</evidence>
<evidence type="ECO:0000256" key="3">
    <source>
        <dbReference type="ARBA" id="ARBA00010231"/>
    </source>
</evidence>
<comment type="catalytic activity">
    <reaction evidence="7">
        <text>alpha-D-glucose 1,6-bisphosphate + L-seryl-[protein] = O-phospho-L-seryl-[protein] + alpha-D-glucose 6-phosphate</text>
        <dbReference type="Rhea" id="RHEA:68752"/>
        <dbReference type="Rhea" id="RHEA-COMP:9863"/>
        <dbReference type="Rhea" id="RHEA-COMP:11604"/>
        <dbReference type="ChEBI" id="CHEBI:29999"/>
        <dbReference type="ChEBI" id="CHEBI:58225"/>
        <dbReference type="ChEBI" id="CHEBI:58392"/>
        <dbReference type="ChEBI" id="CHEBI:83421"/>
    </reaction>
</comment>
<dbReference type="PRINTS" id="PR00509">
    <property type="entry name" value="PGMPMM"/>
</dbReference>
<comment type="cofactor">
    <cofactor evidence="2">
        <name>Mg(2+)</name>
        <dbReference type="ChEBI" id="CHEBI:18420"/>
    </cofactor>
</comment>
<sequence length="626" mass="68553">MNMSRTCISHPSFSCKAFALRTCSISRRNQTRSLVSIQGPRYERRNIRKLKSTKLRRGTGHLLVAAAASEETVDVRKSFLRLQNGSDIRGVALEGIKGQPVNLTEGRAFYIGAAFAEWLFENVTGGRPELDQEEEDGSARVSIGMDPRLSGGELAGGLTAGLFSRGVQVTLFGLATTPAMFMSTITPTYEFSGAIMITASHLPFNRNGMKFFTSEGGLEKKNISDILERAAKLCLQAGGEPDSMDAAMDFFCGKDSVAEYTQVNFMRVYADQLRNIIKMGVKHPDSYDTPLEGFRIVVDAGNGSGGFFAEEVLKPLGANITGSKFLEPDGSFPNHIPNPEEAEAMESTTEAVVNSGADLGICFDTDVDRSGVVDETGRQINSNKYIALMAAITLEDFPGTTIVTDSVTSNGLTKFITDLGGKHFRYRRGYKNVIAKGVELNEAGESCELMMETSGHGAMKENFFLDDGAYSAVKVIIEMVRRRISGRGTISQLLESLAEPVESREFRLKIQDEDFQSAGKKVLDDFHEYVASGEVPNWKMEEVNHEGWRVVVDEGDGKKGWLLLRQSLHDPLLVLNVESEVECGATVTAFKMNEFMASRGYDNVDFSALTVDEDCCIKSGGWDGLP</sequence>
<dbReference type="FunFam" id="3.40.120.10:FF:000010">
    <property type="entry name" value="phosphomannomutase/phosphoglucomutase isoform X1"/>
    <property type="match status" value="1"/>
</dbReference>
<comment type="catalytic activity">
    <reaction evidence="8">
        <text>O-phospho-L-seryl-[protein] + alpha-D-glucose 1-phosphate = alpha-D-glucose 1,6-bisphosphate + L-seryl-[protein]</text>
        <dbReference type="Rhea" id="RHEA:68748"/>
        <dbReference type="Rhea" id="RHEA-COMP:9863"/>
        <dbReference type="Rhea" id="RHEA-COMP:11604"/>
        <dbReference type="ChEBI" id="CHEBI:29999"/>
        <dbReference type="ChEBI" id="CHEBI:58392"/>
        <dbReference type="ChEBI" id="CHEBI:58601"/>
        <dbReference type="ChEBI" id="CHEBI:83421"/>
    </reaction>
</comment>
<dbReference type="InterPro" id="IPR050060">
    <property type="entry name" value="Phosphoglucosamine_mutase"/>
</dbReference>